<keyword evidence="3" id="KW-1185">Reference proteome</keyword>
<sequence>MSSSSAAAFSARPRFSTSVGQLCVHCSFYDAVLAVYSPPPPPPPPPSPSTEDPFFFTSILFFDLGTAISLSVNMRGLLLPAANQLHLGPFLAPSQHNLLEEVLSNCTHKLADGSTQPNNATAPPAAKGVEEALPQPPAVNRRKSLAAITASSLLFIINPGQDSIFLSPSCSTVTKHCISFFLLRLYILHFYFTQNTQKHTKKKKEKLGKEQRVPSAYNRFIKWGSGIKSATQVGKRFNGCCLVLQRRNQRIKQGTDITQGKPSAQLLKTERTLSFGLSEQANGVRPPDGFFAALRRRPDVWCRAVLSIQRFSFVSASEQLLSFNNLVRELLFCDLGFSSCAAFAFLFLSFSVCVSRFPCRGKGKGLLSSVSDKK</sequence>
<evidence type="ECO:0000313" key="2">
    <source>
        <dbReference type="EMBL" id="KAG0452956.1"/>
    </source>
</evidence>
<protein>
    <submittedName>
        <fullName evidence="2">Uncharacterized protein</fullName>
    </submittedName>
</protein>
<name>A0A835PIS4_VANPL</name>
<dbReference type="AlphaFoldDB" id="A0A835PIS4"/>
<dbReference type="SUPFAM" id="SSF101447">
    <property type="entry name" value="Formin homology 2 domain (FH2 domain)"/>
    <property type="match status" value="1"/>
</dbReference>
<keyword evidence="1" id="KW-0472">Membrane</keyword>
<dbReference type="EMBL" id="JADCNL010000014">
    <property type="protein sequence ID" value="KAG0452956.1"/>
    <property type="molecule type" value="Genomic_DNA"/>
</dbReference>
<evidence type="ECO:0000256" key="1">
    <source>
        <dbReference type="SAM" id="Phobius"/>
    </source>
</evidence>
<accession>A0A835PIS4</accession>
<proteinExistence type="predicted"/>
<reference evidence="2 3" key="1">
    <citation type="journal article" date="2020" name="Nat. Food">
        <title>A phased Vanilla planifolia genome enables genetic improvement of flavour and production.</title>
        <authorList>
            <person name="Hasing T."/>
            <person name="Tang H."/>
            <person name="Brym M."/>
            <person name="Khazi F."/>
            <person name="Huang T."/>
            <person name="Chambers A.H."/>
        </authorList>
    </citation>
    <scope>NUCLEOTIDE SEQUENCE [LARGE SCALE GENOMIC DNA]</scope>
    <source>
        <tissue evidence="2">Leaf</tissue>
    </source>
</reference>
<feature type="transmembrane region" description="Helical" evidence="1">
    <location>
        <begin position="330"/>
        <end position="350"/>
    </location>
</feature>
<dbReference type="Proteomes" id="UP000636800">
    <property type="component" value="Unassembled WGS sequence"/>
</dbReference>
<gene>
    <name evidence="2" type="ORF">HPP92_025620</name>
</gene>
<keyword evidence="1" id="KW-1133">Transmembrane helix</keyword>
<keyword evidence="1" id="KW-0812">Transmembrane</keyword>
<organism evidence="2 3">
    <name type="scientific">Vanilla planifolia</name>
    <name type="common">Vanilla</name>
    <dbReference type="NCBI Taxonomy" id="51239"/>
    <lineage>
        <taxon>Eukaryota</taxon>
        <taxon>Viridiplantae</taxon>
        <taxon>Streptophyta</taxon>
        <taxon>Embryophyta</taxon>
        <taxon>Tracheophyta</taxon>
        <taxon>Spermatophyta</taxon>
        <taxon>Magnoliopsida</taxon>
        <taxon>Liliopsida</taxon>
        <taxon>Asparagales</taxon>
        <taxon>Orchidaceae</taxon>
        <taxon>Vanilloideae</taxon>
        <taxon>Vanilleae</taxon>
        <taxon>Vanilla</taxon>
    </lineage>
</organism>
<comment type="caution">
    <text evidence="2">The sequence shown here is derived from an EMBL/GenBank/DDBJ whole genome shotgun (WGS) entry which is preliminary data.</text>
</comment>
<evidence type="ECO:0000313" key="3">
    <source>
        <dbReference type="Proteomes" id="UP000636800"/>
    </source>
</evidence>